<accession>A0A0L8MK20</accession>
<dbReference type="eggNOG" id="COG1225">
    <property type="taxonomic scope" value="Bacteria"/>
</dbReference>
<dbReference type="Pfam" id="PF01638">
    <property type="entry name" value="HxlR"/>
    <property type="match status" value="1"/>
</dbReference>
<evidence type="ECO:0000256" key="1">
    <source>
        <dbReference type="ARBA" id="ARBA00023015"/>
    </source>
</evidence>
<comment type="caution">
    <text evidence="6">The sequence shown here is derived from an EMBL/GenBank/DDBJ whole genome shotgun (WGS) entry which is preliminary data.</text>
</comment>
<feature type="domain" description="HTH hxlR-type" evidence="4">
    <location>
        <begin position="12"/>
        <end position="109"/>
    </location>
</feature>
<evidence type="ECO:0000256" key="2">
    <source>
        <dbReference type="ARBA" id="ARBA00023125"/>
    </source>
</evidence>
<dbReference type="InterPro" id="IPR002577">
    <property type="entry name" value="HTH_HxlR"/>
</dbReference>
<dbReference type="SUPFAM" id="SSF52833">
    <property type="entry name" value="Thioredoxin-like"/>
    <property type="match status" value="1"/>
</dbReference>
<dbReference type="Proteomes" id="UP000037084">
    <property type="component" value="Unassembled WGS sequence"/>
</dbReference>
<dbReference type="GO" id="GO:0016209">
    <property type="term" value="F:antioxidant activity"/>
    <property type="evidence" value="ECO:0007669"/>
    <property type="project" value="InterPro"/>
</dbReference>
<dbReference type="OrthoDB" id="9792527at2"/>
<dbReference type="Gene3D" id="3.40.30.10">
    <property type="entry name" value="Glutaredoxin"/>
    <property type="match status" value="1"/>
</dbReference>
<dbReference type="InterPro" id="IPR036390">
    <property type="entry name" value="WH_DNA-bd_sf"/>
</dbReference>
<dbReference type="eggNOG" id="COG1733">
    <property type="taxonomic scope" value="Bacteria"/>
</dbReference>
<dbReference type="PANTHER" id="PTHR33204">
    <property type="entry name" value="TRANSCRIPTIONAL REGULATOR, MARR FAMILY"/>
    <property type="match status" value="1"/>
</dbReference>
<keyword evidence="3" id="KW-0804">Transcription</keyword>
<dbReference type="PROSITE" id="PS51118">
    <property type="entry name" value="HTH_HXLR"/>
    <property type="match status" value="1"/>
</dbReference>
<dbReference type="InterPro" id="IPR036249">
    <property type="entry name" value="Thioredoxin-like_sf"/>
</dbReference>
<organism evidence="6 7">
    <name type="scientific">Streptomyces virginiae</name>
    <name type="common">Streptomyces cinnamonensis</name>
    <dbReference type="NCBI Taxonomy" id="1961"/>
    <lineage>
        <taxon>Bacteria</taxon>
        <taxon>Bacillati</taxon>
        <taxon>Actinomycetota</taxon>
        <taxon>Actinomycetes</taxon>
        <taxon>Kitasatosporales</taxon>
        <taxon>Streptomycetaceae</taxon>
        <taxon>Streptomyces</taxon>
    </lineage>
</organism>
<keyword evidence="1" id="KW-0805">Transcription regulation</keyword>
<dbReference type="RefSeq" id="WP_053172037.1">
    <property type="nucleotide sequence ID" value="NZ_LGUV01000221.1"/>
</dbReference>
<name>A0A0L8MK20_STRVG</name>
<evidence type="ECO:0000313" key="6">
    <source>
        <dbReference type="EMBL" id="KOG50738.1"/>
    </source>
</evidence>
<dbReference type="PATRIC" id="fig|1961.12.peg.3983"/>
<dbReference type="Pfam" id="PF00578">
    <property type="entry name" value="AhpC-TSA"/>
    <property type="match status" value="1"/>
</dbReference>
<dbReference type="CDD" id="cd03017">
    <property type="entry name" value="PRX_BCP"/>
    <property type="match status" value="1"/>
</dbReference>
<dbReference type="AlphaFoldDB" id="A0A0L8MK20"/>
<evidence type="ECO:0000256" key="3">
    <source>
        <dbReference type="ARBA" id="ARBA00023163"/>
    </source>
</evidence>
<dbReference type="EMBL" id="LGUV01000221">
    <property type="protein sequence ID" value="KOG50738.1"/>
    <property type="molecule type" value="Genomic_DNA"/>
</dbReference>
<dbReference type="PANTHER" id="PTHR33204:SF18">
    <property type="entry name" value="TRANSCRIPTIONAL REGULATORY PROTEIN"/>
    <property type="match status" value="1"/>
</dbReference>
<protein>
    <submittedName>
        <fullName evidence="6">HxlR family transcriptional regulator</fullName>
    </submittedName>
</protein>
<evidence type="ECO:0000259" key="5">
    <source>
        <dbReference type="PROSITE" id="PS51352"/>
    </source>
</evidence>
<sequence>MAQRTHLGDADCAIAQALDVVGDWWTLLIVRDAARGLHRFDEFQRELGMSRKVLAERLKLLVEAGVLTREPYQERPVRHAYRLTPRGRGLLPVLVALQDWGDTWVLGEGEMTATTGEASREAERVHALRGTRVPPLVLPDRFGGLSDPVADTPFTVLYCFPGAYARAESYPPGWAGIPGAKGCTFESCTYRDQLAEFTAAGATVHGVSAQRPDEQREFAEQERLRFPLLSDADLALTTALRLPTFRTAGTSRLKRLTLVIDRDRTVREVIYPIQDIEASVQAALAAVRTAGVGGADTAAAADTGAAAAADPAQS</sequence>
<dbReference type="PROSITE" id="PS51352">
    <property type="entry name" value="THIOREDOXIN_2"/>
    <property type="match status" value="1"/>
</dbReference>
<keyword evidence="2" id="KW-0238">DNA-binding</keyword>
<evidence type="ECO:0000313" key="7">
    <source>
        <dbReference type="Proteomes" id="UP000037084"/>
    </source>
</evidence>
<reference evidence="7" key="1">
    <citation type="submission" date="2015-07" db="EMBL/GenBank/DDBJ databases">
        <authorList>
            <consortium name="Consortium for Microbial Forensics and Genomics (microFORGE)"/>
            <person name="Knight B.M."/>
            <person name="Roberts D.P."/>
            <person name="Lin D."/>
            <person name="Hari K."/>
            <person name="Fletcher J."/>
            <person name="Melcher U."/>
            <person name="Blagden T."/>
            <person name="Winegar R.A."/>
        </authorList>
    </citation>
    <scope>NUCLEOTIDE SEQUENCE [LARGE SCALE GENOMIC DNA]</scope>
    <source>
        <strain evidence="7">NRRL B-1447</strain>
    </source>
</reference>
<dbReference type="GO" id="GO:0003677">
    <property type="term" value="F:DNA binding"/>
    <property type="evidence" value="ECO:0007669"/>
    <property type="project" value="UniProtKB-KW"/>
</dbReference>
<dbReference type="InterPro" id="IPR036388">
    <property type="entry name" value="WH-like_DNA-bd_sf"/>
</dbReference>
<dbReference type="GO" id="GO:0016491">
    <property type="term" value="F:oxidoreductase activity"/>
    <property type="evidence" value="ECO:0007669"/>
    <property type="project" value="InterPro"/>
</dbReference>
<proteinExistence type="predicted"/>
<evidence type="ECO:0000259" key="4">
    <source>
        <dbReference type="PROSITE" id="PS51118"/>
    </source>
</evidence>
<gene>
    <name evidence="6" type="ORF">ADK75_17475</name>
</gene>
<dbReference type="Gene3D" id="1.10.10.10">
    <property type="entry name" value="Winged helix-like DNA-binding domain superfamily/Winged helix DNA-binding domain"/>
    <property type="match status" value="1"/>
</dbReference>
<dbReference type="SUPFAM" id="SSF46785">
    <property type="entry name" value="Winged helix' DNA-binding domain"/>
    <property type="match status" value="1"/>
</dbReference>
<feature type="domain" description="Thioredoxin" evidence="5">
    <location>
        <begin position="127"/>
        <end position="289"/>
    </location>
</feature>
<dbReference type="InterPro" id="IPR000866">
    <property type="entry name" value="AhpC/TSA"/>
</dbReference>
<dbReference type="InterPro" id="IPR013766">
    <property type="entry name" value="Thioredoxin_domain"/>
</dbReference>